<evidence type="ECO:0000259" key="2">
    <source>
        <dbReference type="PROSITE" id="PS50043"/>
    </source>
</evidence>
<dbReference type="AlphaFoldDB" id="A0A317PXT2"/>
<keyword evidence="4" id="KW-1185">Reference proteome</keyword>
<accession>A0A317PXT2</accession>
<gene>
    <name evidence="3" type="ORF">DES37_109195</name>
</gene>
<dbReference type="PROSITE" id="PS50043">
    <property type="entry name" value="HTH_LUXR_2"/>
    <property type="match status" value="1"/>
</dbReference>
<reference evidence="3 4" key="1">
    <citation type="submission" date="2018-05" db="EMBL/GenBank/DDBJ databases">
        <title>Genomic Encyclopedia of Type Strains, Phase IV (KMG-IV): sequencing the most valuable type-strain genomes for metagenomic binning, comparative biology and taxonomic classification.</title>
        <authorList>
            <person name="Goeker M."/>
        </authorList>
    </citation>
    <scope>NUCLEOTIDE SEQUENCE [LARGE SCALE GENOMIC DNA]</scope>
    <source>
        <strain evidence="3 4">DSM 19579</strain>
    </source>
</reference>
<dbReference type="InterPro" id="IPR036388">
    <property type="entry name" value="WH-like_DNA-bd_sf"/>
</dbReference>
<name>A0A317PXT2_9ENTR</name>
<keyword evidence="1" id="KW-0238">DNA-binding</keyword>
<protein>
    <submittedName>
        <fullName evidence="3">Regulatory LuxR family protein</fullName>
    </submittedName>
</protein>
<dbReference type="GO" id="GO:0003677">
    <property type="term" value="F:DNA binding"/>
    <property type="evidence" value="ECO:0007669"/>
    <property type="project" value="UniProtKB-KW"/>
</dbReference>
<dbReference type="InterPro" id="IPR000792">
    <property type="entry name" value="Tscrpt_reg_LuxR_C"/>
</dbReference>
<dbReference type="PRINTS" id="PR00038">
    <property type="entry name" value="HTHLUXR"/>
</dbReference>
<dbReference type="SUPFAM" id="SSF46894">
    <property type="entry name" value="C-terminal effector domain of the bipartite response regulators"/>
    <property type="match status" value="1"/>
</dbReference>
<organism evidence="3 4">
    <name type="scientific">Mangrovibacter plantisponsor</name>
    <dbReference type="NCBI Taxonomy" id="451513"/>
    <lineage>
        <taxon>Bacteria</taxon>
        <taxon>Pseudomonadati</taxon>
        <taxon>Pseudomonadota</taxon>
        <taxon>Gammaproteobacteria</taxon>
        <taxon>Enterobacterales</taxon>
        <taxon>Enterobacteriaceae</taxon>
        <taxon>Mangrovibacter</taxon>
    </lineage>
</organism>
<evidence type="ECO:0000313" key="4">
    <source>
        <dbReference type="Proteomes" id="UP000246744"/>
    </source>
</evidence>
<dbReference type="EMBL" id="QGTS01000009">
    <property type="protein sequence ID" value="PWW07075.1"/>
    <property type="molecule type" value="Genomic_DNA"/>
</dbReference>
<evidence type="ECO:0000256" key="1">
    <source>
        <dbReference type="ARBA" id="ARBA00023125"/>
    </source>
</evidence>
<feature type="domain" description="HTH luxR-type" evidence="2">
    <location>
        <begin position="128"/>
        <end position="193"/>
    </location>
</feature>
<dbReference type="CDD" id="cd06170">
    <property type="entry name" value="LuxR_C_like"/>
    <property type="match status" value="1"/>
</dbReference>
<dbReference type="OrthoDB" id="6623825at2"/>
<proteinExistence type="predicted"/>
<dbReference type="InterPro" id="IPR016032">
    <property type="entry name" value="Sig_transdc_resp-reg_C-effctor"/>
</dbReference>
<sequence>MLLNLFDDGSLAAHGVKTLLQELTQNIQLCTTPVFVCSVGMSYSEKTHQTISYINDNPSMLVIMVSATDMGVFRCKEYLELLGNRLICIDSTWSVELIRSKLSGVVNALPSLAIAGSQAIKGKSSARHESAMGLLSPTENTVLKLMLKGYDHQLIGRVLGICNKTVSRHKRSLMNKLGVDTLAGLHVYFCMESILTGNVAKTTLPVTEDIQLHEVFLM</sequence>
<dbReference type="RefSeq" id="WP_110026759.1">
    <property type="nucleotide sequence ID" value="NZ_QGTS01000009.1"/>
</dbReference>
<dbReference type="Proteomes" id="UP000246744">
    <property type="component" value="Unassembled WGS sequence"/>
</dbReference>
<comment type="caution">
    <text evidence="3">The sequence shown here is derived from an EMBL/GenBank/DDBJ whole genome shotgun (WGS) entry which is preliminary data.</text>
</comment>
<dbReference type="GO" id="GO:0006355">
    <property type="term" value="P:regulation of DNA-templated transcription"/>
    <property type="evidence" value="ECO:0007669"/>
    <property type="project" value="InterPro"/>
</dbReference>
<dbReference type="Pfam" id="PF00196">
    <property type="entry name" value="GerE"/>
    <property type="match status" value="1"/>
</dbReference>
<dbReference type="Gene3D" id="1.10.10.10">
    <property type="entry name" value="Winged helix-like DNA-binding domain superfamily/Winged helix DNA-binding domain"/>
    <property type="match status" value="1"/>
</dbReference>
<dbReference type="SMART" id="SM00421">
    <property type="entry name" value="HTH_LUXR"/>
    <property type="match status" value="1"/>
</dbReference>
<evidence type="ECO:0000313" key="3">
    <source>
        <dbReference type="EMBL" id="PWW07075.1"/>
    </source>
</evidence>